<dbReference type="EMBL" id="CABFJX010000398">
    <property type="protein sequence ID" value="VTT79708.1"/>
    <property type="molecule type" value="Genomic_DNA"/>
</dbReference>
<protein>
    <submittedName>
        <fullName evidence="1">Uncharacterized protein</fullName>
    </submittedName>
</protein>
<evidence type="ECO:0000313" key="1">
    <source>
        <dbReference type="EMBL" id="VTT79708.1"/>
    </source>
</evidence>
<reference evidence="1" key="1">
    <citation type="submission" date="2019-05" db="EMBL/GenBank/DDBJ databases">
        <authorList>
            <person name="Piombo E."/>
        </authorList>
    </citation>
    <scope>NUCLEOTIDE SEQUENCE</scope>
    <source>
        <strain evidence="1">C2S</strain>
    </source>
</reference>
<accession>A0A9Q9UFQ8</accession>
<evidence type="ECO:0000313" key="2">
    <source>
        <dbReference type="Proteomes" id="UP000760494"/>
    </source>
</evidence>
<proteinExistence type="predicted"/>
<name>A0A9Q9UFQ8_FUSFU</name>
<gene>
    <name evidence="1" type="ORF">C2S_11425</name>
</gene>
<feature type="non-terminal residue" evidence="1">
    <location>
        <position position="245"/>
    </location>
</feature>
<dbReference type="AlphaFoldDB" id="A0A9Q9UFQ8"/>
<organism evidence="1 2">
    <name type="scientific">Fusarium fujikuroi</name>
    <name type="common">Bakanae and foot rot disease fungus</name>
    <name type="synonym">Gibberella fujikuroi</name>
    <dbReference type="NCBI Taxonomy" id="5127"/>
    <lineage>
        <taxon>Eukaryota</taxon>
        <taxon>Fungi</taxon>
        <taxon>Dikarya</taxon>
        <taxon>Ascomycota</taxon>
        <taxon>Pezizomycotina</taxon>
        <taxon>Sordariomycetes</taxon>
        <taxon>Hypocreomycetidae</taxon>
        <taxon>Hypocreales</taxon>
        <taxon>Nectriaceae</taxon>
        <taxon>Fusarium</taxon>
        <taxon>Fusarium fujikuroi species complex</taxon>
    </lineage>
</organism>
<comment type="caution">
    <text evidence="1">The sequence shown here is derived from an EMBL/GenBank/DDBJ whole genome shotgun (WGS) entry which is preliminary data.</text>
</comment>
<sequence>GGLPDSGYLTSLSSGAINNDKEVIDLKCVHIPEAAKPSSSSWSRSCFCANRPVPLLSAAYQPHEPATAWPSSPNYWIRHACSSTEITTKEAKNSWMPAHAISPGYTHSPSLTYSDLLTRATQGSRWKSPIRVGAAEVQLPEYKPSVPVDEEVRSREASGLPQRQGLIDFECPIASADIEAADSNMSCSTLARVPAGCCKSPHGLLYAVDEAQEVWMQIDQLSQHQAFLGGNRQAPLEPTSNLPAD</sequence>
<dbReference type="Proteomes" id="UP000760494">
    <property type="component" value="Unassembled WGS sequence"/>
</dbReference>